<dbReference type="EMBL" id="REGN01004405">
    <property type="protein sequence ID" value="RNA17678.1"/>
    <property type="molecule type" value="Genomic_DNA"/>
</dbReference>
<keyword evidence="1" id="KW-0245">EGF-like domain</keyword>
<proteinExistence type="predicted"/>
<keyword evidence="4" id="KW-1185">Reference proteome</keyword>
<feature type="domain" description="EGF-like" evidence="2">
    <location>
        <begin position="22"/>
        <end position="53"/>
    </location>
</feature>
<feature type="disulfide bond" evidence="1">
    <location>
        <begin position="43"/>
        <end position="52"/>
    </location>
</feature>
<reference evidence="3 4" key="1">
    <citation type="journal article" date="2018" name="Sci. Rep.">
        <title>Genomic signatures of local adaptation to the degree of environmental predictability in rotifers.</title>
        <authorList>
            <person name="Franch-Gras L."/>
            <person name="Hahn C."/>
            <person name="Garcia-Roger E.M."/>
            <person name="Carmona M.J."/>
            <person name="Serra M."/>
            <person name="Gomez A."/>
        </authorList>
    </citation>
    <scope>NUCLEOTIDE SEQUENCE [LARGE SCALE GENOMIC DNA]</scope>
    <source>
        <strain evidence="3">HYR1</strain>
    </source>
</reference>
<comment type="caution">
    <text evidence="3">The sequence shown here is derived from an EMBL/GenBank/DDBJ whole genome shotgun (WGS) entry which is preliminary data.</text>
</comment>
<evidence type="ECO:0000313" key="4">
    <source>
        <dbReference type="Proteomes" id="UP000276133"/>
    </source>
</evidence>
<dbReference type="CDD" id="cd00054">
    <property type="entry name" value="EGF_CA"/>
    <property type="match status" value="1"/>
</dbReference>
<dbReference type="PROSITE" id="PS50026">
    <property type="entry name" value="EGF_3"/>
    <property type="match status" value="1"/>
</dbReference>
<accession>A0A3M7R348</accession>
<comment type="caution">
    <text evidence="1">Lacks conserved residue(s) required for the propagation of feature annotation.</text>
</comment>
<dbReference type="AlphaFoldDB" id="A0A3M7R348"/>
<dbReference type="InterPro" id="IPR000742">
    <property type="entry name" value="EGF"/>
</dbReference>
<dbReference type="STRING" id="10195.A0A3M7R348"/>
<dbReference type="PROSITE" id="PS00022">
    <property type="entry name" value="EGF_1"/>
    <property type="match status" value="1"/>
</dbReference>
<name>A0A3M7R348_BRAPC</name>
<keyword evidence="1" id="KW-1015">Disulfide bond</keyword>
<dbReference type="Gene3D" id="2.10.25.10">
    <property type="entry name" value="Laminin"/>
    <property type="match status" value="1"/>
</dbReference>
<dbReference type="SUPFAM" id="SSF57196">
    <property type="entry name" value="EGF/Laminin"/>
    <property type="match status" value="1"/>
</dbReference>
<dbReference type="Proteomes" id="UP000276133">
    <property type="component" value="Unassembled WGS sequence"/>
</dbReference>
<evidence type="ECO:0000256" key="1">
    <source>
        <dbReference type="PROSITE-ProRule" id="PRU00076"/>
    </source>
</evidence>
<dbReference type="OrthoDB" id="4062651at2759"/>
<protein>
    <submittedName>
        <fullName evidence="3">Cryptic-like</fullName>
    </submittedName>
</protein>
<evidence type="ECO:0000259" key="2">
    <source>
        <dbReference type="PROSITE" id="PS50026"/>
    </source>
</evidence>
<sequence>MAISLLREPELNIDYDKDYYSSDLDCACLNGGFCVLDNDFCVCPPEFTGRRCELKIEVDNSNKCGHLLNGESEFLDCAKCTCNKRILTCQALTSPRCDYKKIISIYNLNISLESNDILKLKGEKLEKLLVLMKSTQAYVYESYIHEYKYEHNYGLIIKDVEAKTIEIDSALREKKLTIYKSSDELIGIYFNIEHNSLNGTFC</sequence>
<evidence type="ECO:0000313" key="3">
    <source>
        <dbReference type="EMBL" id="RNA17678.1"/>
    </source>
</evidence>
<organism evidence="3 4">
    <name type="scientific">Brachionus plicatilis</name>
    <name type="common">Marine rotifer</name>
    <name type="synonym">Brachionus muelleri</name>
    <dbReference type="NCBI Taxonomy" id="10195"/>
    <lineage>
        <taxon>Eukaryota</taxon>
        <taxon>Metazoa</taxon>
        <taxon>Spiralia</taxon>
        <taxon>Gnathifera</taxon>
        <taxon>Rotifera</taxon>
        <taxon>Eurotatoria</taxon>
        <taxon>Monogononta</taxon>
        <taxon>Pseudotrocha</taxon>
        <taxon>Ploima</taxon>
        <taxon>Brachionidae</taxon>
        <taxon>Brachionus</taxon>
    </lineage>
</organism>
<gene>
    <name evidence="3" type="ORF">BpHYR1_000109</name>
</gene>